<proteinExistence type="predicted"/>
<reference evidence="2" key="1">
    <citation type="submission" date="2020-04" db="EMBL/GenBank/DDBJ databases">
        <authorList>
            <person name="Zhang T."/>
        </authorList>
    </citation>
    <scope>NUCLEOTIDE SEQUENCE</scope>
    <source>
        <strain evidence="2">HKST-UBA11</strain>
    </source>
</reference>
<sequence length="88" mass="9890">MKKRIYTTIRYDGKRLEPGTYEFTKEFLDTANPDIFKAPVSNEPVDTSSYESAISELEAKLKVQESTIAKQEKEIESLKTQLAASGGK</sequence>
<evidence type="ECO:0000256" key="1">
    <source>
        <dbReference type="SAM" id="Coils"/>
    </source>
</evidence>
<gene>
    <name evidence="2" type="ORF">KC717_05360</name>
</gene>
<evidence type="ECO:0000313" key="3">
    <source>
        <dbReference type="Proteomes" id="UP000754563"/>
    </source>
</evidence>
<organism evidence="2 3">
    <name type="scientific">Candidatus Dojkabacteria bacterium</name>
    <dbReference type="NCBI Taxonomy" id="2099670"/>
    <lineage>
        <taxon>Bacteria</taxon>
        <taxon>Candidatus Dojkabacteria</taxon>
    </lineage>
</organism>
<keyword evidence="1" id="KW-0175">Coiled coil</keyword>
<dbReference type="EMBL" id="JAGQLH010000072">
    <property type="protein sequence ID" value="MCA9386048.1"/>
    <property type="molecule type" value="Genomic_DNA"/>
</dbReference>
<name>A0A955L8L8_9BACT</name>
<feature type="coiled-coil region" evidence="1">
    <location>
        <begin position="54"/>
        <end position="88"/>
    </location>
</feature>
<dbReference type="AlphaFoldDB" id="A0A955L8L8"/>
<evidence type="ECO:0000313" key="2">
    <source>
        <dbReference type="EMBL" id="MCA9386048.1"/>
    </source>
</evidence>
<comment type="caution">
    <text evidence="2">The sequence shown here is derived from an EMBL/GenBank/DDBJ whole genome shotgun (WGS) entry which is preliminary data.</text>
</comment>
<accession>A0A955L8L8</accession>
<reference evidence="2" key="2">
    <citation type="journal article" date="2021" name="Microbiome">
        <title>Successional dynamics and alternative stable states in a saline activated sludge microbial community over 9 years.</title>
        <authorList>
            <person name="Wang Y."/>
            <person name="Ye J."/>
            <person name="Ju F."/>
            <person name="Liu L."/>
            <person name="Boyd J.A."/>
            <person name="Deng Y."/>
            <person name="Parks D.H."/>
            <person name="Jiang X."/>
            <person name="Yin X."/>
            <person name="Woodcroft B.J."/>
            <person name="Tyson G.W."/>
            <person name="Hugenholtz P."/>
            <person name="Polz M.F."/>
            <person name="Zhang T."/>
        </authorList>
    </citation>
    <scope>NUCLEOTIDE SEQUENCE</scope>
    <source>
        <strain evidence="2">HKST-UBA11</strain>
    </source>
</reference>
<dbReference type="Proteomes" id="UP000754563">
    <property type="component" value="Unassembled WGS sequence"/>
</dbReference>
<protein>
    <submittedName>
        <fullName evidence="2">Uncharacterized protein</fullName>
    </submittedName>
</protein>